<dbReference type="Gene3D" id="4.10.60.10">
    <property type="entry name" value="Zinc finger, CCHC-type"/>
    <property type="match status" value="1"/>
</dbReference>
<dbReference type="InterPro" id="IPR001878">
    <property type="entry name" value="Znf_CCHC"/>
</dbReference>
<evidence type="ECO:0000256" key="1">
    <source>
        <dbReference type="PROSITE-ProRule" id="PRU00047"/>
    </source>
</evidence>
<dbReference type="PROSITE" id="PS50158">
    <property type="entry name" value="ZF_CCHC"/>
    <property type="match status" value="1"/>
</dbReference>
<feature type="compositionally biased region" description="Polar residues" evidence="2">
    <location>
        <begin position="135"/>
        <end position="146"/>
    </location>
</feature>
<feature type="compositionally biased region" description="Acidic residues" evidence="2">
    <location>
        <begin position="506"/>
        <end position="518"/>
    </location>
</feature>
<keyword evidence="1" id="KW-0479">Metal-binding</keyword>
<feature type="compositionally biased region" description="Basic and acidic residues" evidence="2">
    <location>
        <begin position="580"/>
        <end position="615"/>
    </location>
</feature>
<keyword evidence="1" id="KW-0862">Zinc</keyword>
<evidence type="ECO:0000256" key="2">
    <source>
        <dbReference type="SAM" id="MobiDB-lite"/>
    </source>
</evidence>
<name>A0ABD3I131_9MARC</name>
<proteinExistence type="predicted"/>
<accession>A0ABD3I131</accession>
<keyword evidence="5" id="KW-1185">Reference proteome</keyword>
<evidence type="ECO:0000259" key="3">
    <source>
        <dbReference type="PROSITE" id="PS50158"/>
    </source>
</evidence>
<dbReference type="Proteomes" id="UP001633002">
    <property type="component" value="Unassembled WGS sequence"/>
</dbReference>
<dbReference type="PANTHER" id="PTHR31286">
    <property type="entry name" value="GLYCINE-RICH CELL WALL STRUCTURAL PROTEIN 1.8-LIKE"/>
    <property type="match status" value="1"/>
</dbReference>
<feature type="compositionally biased region" description="Acidic residues" evidence="2">
    <location>
        <begin position="526"/>
        <end position="545"/>
    </location>
</feature>
<sequence length="675" mass="75535">MENEEVLQLEREYLLNQSKQIQDRVREYNQTARSVDRLTERDFPSWNGNSVPELGLHSIPENDQRTASSSRAPAVPLGGNHSRGSQSGMAQYRGLSPGSNLLVVSQQGRESTGHYSPGVQSKQTTQNSWDRDWPSLNNDRGSTLQGPPNRRPLKARSSSRWRDGTLREQNIKRLDPFARFADITLVESFEAGEVEDILDGIISNTAPVENFAEGKESDIIDIDPRFLVSTTRYLKDTLVVVYTMDLKVSFKYVENWADVVFRQTLGVQVVSICSLSRNCFHICLDSGQNRNHIFANAPFYMGDSMVYTLPWDPRFNPAELRTRSVPIWVELPDVPPNCISYGLALMNKIGTLMYASKNAERQQTNLLKGCILMDISKPMKEELYFCVPGFGSKLRRQKVRYSGFPDACFACRQRGHIVANCPTVKAREAEEQAAVAAATAKSAAVKTPEQKQDGEPRKNAAGRKGKETENKTDFQVVKRKGQKPFKDPKFRPPQVVDNRFGVLTVEDSEGEEEEDWPEEVPKGDNPEDMEGTEQEDEEESGDQAMEESQPQTQERNVNVTSQASMPPGQGAADLPLKPVQGDHMEATGDEKFTSFEEAERSNVRLASKMDQEDSTRMSCANNNRLDFAEVRKKFKDTEGQQPEKEGAGTSNSGKHSEGNKGGNKYTLGKKPQKGT</sequence>
<feature type="compositionally biased region" description="Basic and acidic residues" evidence="2">
    <location>
        <begin position="626"/>
        <end position="646"/>
    </location>
</feature>
<feature type="region of interest" description="Disordered" evidence="2">
    <location>
        <begin position="440"/>
        <end position="675"/>
    </location>
</feature>
<evidence type="ECO:0000313" key="5">
    <source>
        <dbReference type="Proteomes" id="UP001633002"/>
    </source>
</evidence>
<dbReference type="EMBL" id="JBJQOH010000002">
    <property type="protein sequence ID" value="KAL3696996.1"/>
    <property type="molecule type" value="Genomic_DNA"/>
</dbReference>
<protein>
    <recommendedName>
        <fullName evidence="3">CCHC-type domain-containing protein</fullName>
    </recommendedName>
</protein>
<evidence type="ECO:0000313" key="4">
    <source>
        <dbReference type="EMBL" id="KAL3696996.1"/>
    </source>
</evidence>
<feature type="compositionally biased region" description="Polar residues" evidence="2">
    <location>
        <begin position="97"/>
        <end position="128"/>
    </location>
</feature>
<feature type="domain" description="CCHC-type" evidence="3">
    <location>
        <begin position="408"/>
        <end position="422"/>
    </location>
</feature>
<dbReference type="SUPFAM" id="SSF57756">
    <property type="entry name" value="Retrovirus zinc finger-like domains"/>
    <property type="match status" value="1"/>
</dbReference>
<dbReference type="InterPro" id="IPR040256">
    <property type="entry name" value="At4g02000-like"/>
</dbReference>
<dbReference type="GO" id="GO:0008270">
    <property type="term" value="F:zinc ion binding"/>
    <property type="evidence" value="ECO:0007669"/>
    <property type="project" value="UniProtKB-KW"/>
</dbReference>
<reference evidence="4 5" key="1">
    <citation type="submission" date="2024-09" db="EMBL/GenBank/DDBJ databases">
        <title>Chromosome-scale assembly of Riccia sorocarpa.</title>
        <authorList>
            <person name="Paukszto L."/>
        </authorList>
    </citation>
    <scope>NUCLEOTIDE SEQUENCE [LARGE SCALE GENOMIC DNA]</scope>
    <source>
        <strain evidence="4">LP-2024</strain>
        <tissue evidence="4">Aerial parts of the thallus</tissue>
    </source>
</reference>
<dbReference type="PANTHER" id="PTHR31286:SF177">
    <property type="entry name" value="ENDONUCLEASE_EXONUCLEASE_PHOSPHATASE"/>
    <property type="match status" value="1"/>
</dbReference>
<feature type="compositionally biased region" description="Basic and acidic residues" evidence="2">
    <location>
        <begin position="448"/>
        <end position="472"/>
    </location>
</feature>
<feature type="compositionally biased region" description="Polar residues" evidence="2">
    <location>
        <begin position="546"/>
        <end position="564"/>
    </location>
</feature>
<comment type="caution">
    <text evidence="4">The sequence shown here is derived from an EMBL/GenBank/DDBJ whole genome shotgun (WGS) entry which is preliminary data.</text>
</comment>
<dbReference type="AlphaFoldDB" id="A0ABD3I131"/>
<keyword evidence="1" id="KW-0863">Zinc-finger</keyword>
<gene>
    <name evidence="4" type="ORF">R1sor_011072</name>
</gene>
<organism evidence="4 5">
    <name type="scientific">Riccia sorocarpa</name>
    <dbReference type="NCBI Taxonomy" id="122646"/>
    <lineage>
        <taxon>Eukaryota</taxon>
        <taxon>Viridiplantae</taxon>
        <taxon>Streptophyta</taxon>
        <taxon>Embryophyta</taxon>
        <taxon>Marchantiophyta</taxon>
        <taxon>Marchantiopsida</taxon>
        <taxon>Marchantiidae</taxon>
        <taxon>Marchantiales</taxon>
        <taxon>Ricciaceae</taxon>
        <taxon>Riccia</taxon>
    </lineage>
</organism>
<dbReference type="SMART" id="SM00343">
    <property type="entry name" value="ZnF_C2HC"/>
    <property type="match status" value="1"/>
</dbReference>
<feature type="region of interest" description="Disordered" evidence="2">
    <location>
        <begin position="41"/>
        <end position="164"/>
    </location>
</feature>
<dbReference type="InterPro" id="IPR036875">
    <property type="entry name" value="Znf_CCHC_sf"/>
</dbReference>